<feature type="compositionally biased region" description="Basic and acidic residues" evidence="1">
    <location>
        <begin position="49"/>
        <end position="70"/>
    </location>
</feature>
<organism evidence="2 3">
    <name type="scientific">Octadecabacter antarcticus 307</name>
    <dbReference type="NCBI Taxonomy" id="391626"/>
    <lineage>
        <taxon>Bacteria</taxon>
        <taxon>Pseudomonadati</taxon>
        <taxon>Pseudomonadota</taxon>
        <taxon>Alphaproteobacteria</taxon>
        <taxon>Rhodobacterales</taxon>
        <taxon>Roseobacteraceae</taxon>
        <taxon>Octadecabacter</taxon>
    </lineage>
</organism>
<name>M9RDV3_9RHOB</name>
<dbReference type="EMBL" id="CP003740">
    <property type="protein sequence ID" value="AGI67960.1"/>
    <property type="molecule type" value="Genomic_DNA"/>
</dbReference>
<reference evidence="2 3" key="1">
    <citation type="journal article" date="2013" name="PLoS ONE">
        <title>Poles Apart: Arctic and Antarctic Octadecabacter strains Share High Genome Plasticity and a New Type of Xanthorhodopsin.</title>
        <authorList>
            <person name="Vollmers J."/>
            <person name="Voget S."/>
            <person name="Dietrich S."/>
            <person name="Gollnow K."/>
            <person name="Smits M."/>
            <person name="Meyer K."/>
            <person name="Brinkhoff T."/>
            <person name="Simon M."/>
            <person name="Daniel R."/>
        </authorList>
    </citation>
    <scope>NUCLEOTIDE SEQUENCE [LARGE SCALE GENOMIC DNA]</scope>
    <source>
        <strain evidence="2 3">307</strain>
    </source>
</reference>
<dbReference type="AlphaFoldDB" id="M9RDV3"/>
<evidence type="ECO:0000256" key="1">
    <source>
        <dbReference type="SAM" id="MobiDB-lite"/>
    </source>
</evidence>
<evidence type="ECO:0000313" key="3">
    <source>
        <dbReference type="Proteomes" id="UP000005307"/>
    </source>
</evidence>
<accession>M9RDV3</accession>
<sequence>MIEKKTGRESVVMTQMRFFDLSDRYASLDASIVPVPRNHNTRDKNAAIKKGEVPEGWTDKPAKRVQKDVDAPSPDIAAQRTADWQASR</sequence>
<evidence type="ECO:0000313" key="2">
    <source>
        <dbReference type="EMBL" id="AGI67960.1"/>
    </source>
</evidence>
<protein>
    <submittedName>
        <fullName evidence="2">Uncharacterized protein</fullName>
    </submittedName>
</protein>
<dbReference type="Proteomes" id="UP000005307">
    <property type="component" value="Chromosome"/>
</dbReference>
<proteinExistence type="predicted"/>
<gene>
    <name evidence="2" type="ORF">OAN307_c23440</name>
</gene>
<feature type="region of interest" description="Disordered" evidence="1">
    <location>
        <begin position="49"/>
        <end position="88"/>
    </location>
</feature>
<dbReference type="KEGG" id="oat:OAN307_c23440"/>
<dbReference type="HOGENOM" id="CLU_2465995_0_0_5"/>
<keyword evidence="3" id="KW-1185">Reference proteome</keyword>